<organism evidence="8 9">
    <name type="scientific">Microbispora amethystogenes</name>
    <dbReference type="NCBI Taxonomy" id="1427754"/>
    <lineage>
        <taxon>Bacteria</taxon>
        <taxon>Bacillati</taxon>
        <taxon>Actinomycetota</taxon>
        <taxon>Actinomycetes</taxon>
        <taxon>Streptosporangiales</taxon>
        <taxon>Streptosporangiaceae</taxon>
        <taxon>Microbispora</taxon>
    </lineage>
</organism>
<evidence type="ECO:0000256" key="5">
    <source>
        <dbReference type="PROSITE-ProRule" id="PRU10007"/>
    </source>
</evidence>
<reference evidence="8 9" key="1">
    <citation type="submission" date="2021-01" db="EMBL/GenBank/DDBJ databases">
        <title>Whole genome shotgun sequence of Microbispora amethystogenes NBRC 101907.</title>
        <authorList>
            <person name="Komaki H."/>
            <person name="Tamura T."/>
        </authorList>
    </citation>
    <scope>NUCLEOTIDE SEQUENCE [LARGE SCALE GENOMIC DNA]</scope>
    <source>
        <strain evidence="8 9">NBRC 101907</strain>
    </source>
</reference>
<dbReference type="Proteomes" id="UP000651728">
    <property type="component" value="Unassembled WGS sequence"/>
</dbReference>
<evidence type="ECO:0000256" key="1">
    <source>
        <dbReference type="ARBA" id="ARBA00009986"/>
    </source>
</evidence>
<dbReference type="EMBL" id="BOOB01000028">
    <property type="protein sequence ID" value="GIH33826.1"/>
    <property type="molecule type" value="Genomic_DNA"/>
</dbReference>
<dbReference type="EC" id="1.2.1.3" evidence="3"/>
<dbReference type="PROSITE" id="PS00687">
    <property type="entry name" value="ALDEHYDE_DEHYDR_GLU"/>
    <property type="match status" value="1"/>
</dbReference>
<evidence type="ECO:0000259" key="7">
    <source>
        <dbReference type="Pfam" id="PF00171"/>
    </source>
</evidence>
<comment type="similarity">
    <text evidence="1 6">Belongs to the aldehyde dehydrogenase family.</text>
</comment>
<comment type="catalytic activity">
    <reaction evidence="4">
        <text>an aldehyde + NAD(+) + H2O = a carboxylate + NADH + 2 H(+)</text>
        <dbReference type="Rhea" id="RHEA:16185"/>
        <dbReference type="ChEBI" id="CHEBI:15377"/>
        <dbReference type="ChEBI" id="CHEBI:15378"/>
        <dbReference type="ChEBI" id="CHEBI:17478"/>
        <dbReference type="ChEBI" id="CHEBI:29067"/>
        <dbReference type="ChEBI" id="CHEBI:57540"/>
        <dbReference type="ChEBI" id="CHEBI:57945"/>
        <dbReference type="EC" id="1.2.1.3"/>
    </reaction>
</comment>
<protein>
    <recommendedName>
        <fullName evidence="3">aldehyde dehydrogenase (NAD(+))</fullName>
        <ecNumber evidence="3">1.2.1.3</ecNumber>
    </recommendedName>
</protein>
<accession>A0ABQ4FG84</accession>
<dbReference type="InterPro" id="IPR015590">
    <property type="entry name" value="Aldehyde_DH_dom"/>
</dbReference>
<dbReference type="PANTHER" id="PTHR42804:SF1">
    <property type="entry name" value="ALDEHYDE DEHYDROGENASE-RELATED"/>
    <property type="match status" value="1"/>
</dbReference>
<keyword evidence="9" id="KW-1185">Reference proteome</keyword>
<evidence type="ECO:0000256" key="2">
    <source>
        <dbReference type="ARBA" id="ARBA00023002"/>
    </source>
</evidence>
<evidence type="ECO:0000256" key="4">
    <source>
        <dbReference type="ARBA" id="ARBA00049194"/>
    </source>
</evidence>
<evidence type="ECO:0000313" key="8">
    <source>
        <dbReference type="EMBL" id="GIH33826.1"/>
    </source>
</evidence>
<dbReference type="InterPro" id="IPR016162">
    <property type="entry name" value="Ald_DH_N"/>
</dbReference>
<dbReference type="InterPro" id="IPR016163">
    <property type="entry name" value="Ald_DH_C"/>
</dbReference>
<gene>
    <name evidence="8" type="ORF">Mam01_39900</name>
</gene>
<dbReference type="Gene3D" id="3.40.605.10">
    <property type="entry name" value="Aldehyde Dehydrogenase, Chain A, domain 1"/>
    <property type="match status" value="1"/>
</dbReference>
<evidence type="ECO:0000256" key="3">
    <source>
        <dbReference type="ARBA" id="ARBA00024226"/>
    </source>
</evidence>
<dbReference type="Pfam" id="PF00171">
    <property type="entry name" value="Aldedh"/>
    <property type="match status" value="1"/>
</dbReference>
<evidence type="ECO:0000313" key="9">
    <source>
        <dbReference type="Proteomes" id="UP000651728"/>
    </source>
</evidence>
<dbReference type="InterPro" id="IPR016160">
    <property type="entry name" value="Ald_DH_CS_CYS"/>
</dbReference>
<dbReference type="Gene3D" id="3.40.309.10">
    <property type="entry name" value="Aldehyde Dehydrogenase, Chain A, domain 2"/>
    <property type="match status" value="1"/>
</dbReference>
<dbReference type="PROSITE" id="PS00070">
    <property type="entry name" value="ALDEHYDE_DEHYDR_CYS"/>
    <property type="match status" value="1"/>
</dbReference>
<dbReference type="CDD" id="cd07139">
    <property type="entry name" value="ALDH_AldA-Rv0768"/>
    <property type="match status" value="1"/>
</dbReference>
<proteinExistence type="inferred from homology"/>
<dbReference type="SUPFAM" id="SSF53720">
    <property type="entry name" value="ALDH-like"/>
    <property type="match status" value="1"/>
</dbReference>
<feature type="active site" evidence="5">
    <location>
        <position position="297"/>
    </location>
</feature>
<name>A0ABQ4FG84_9ACTN</name>
<keyword evidence="2 6" id="KW-0560">Oxidoreductase</keyword>
<feature type="domain" description="Aldehyde dehydrogenase" evidence="7">
    <location>
        <begin position="60"/>
        <end position="521"/>
    </location>
</feature>
<dbReference type="InterPro" id="IPR029510">
    <property type="entry name" value="Ald_DH_CS_GLU"/>
</dbReference>
<sequence>MARSSPYGGGRATVALAPTPASALANTEQNMIRSPCVVKRAPDREAGMRQHDTLFVGGDWVTPAGTGTIEVVSPHTEEVVGRVPDGTAADMDRAVAAARDAFDNGPWPRTTMAERAAAVGRLAEIYEARQAEMAELITLEMGAPITFSRLAQTPQPLGMLKYFAGLGAAFPVEEERPGLFGPVTVRREPVGVVAAVVPWNVPQFVTMSKLAPALVAGCAVVLKPAPETPLDAYLLAEMIHDAGIPGGVVNIVPAGREAGEHLVSHPGVDKVAFTGSTAAGRRIAAICGERLKRCTLELGGKSAAIILDDCDLSSAMGMLTMATLMNNGQACVAQTRVLASRARYDEVVQAVAHMVTSQRVGDPADPATGIGPLVARRQQERVEGYIRAGVEEGAKPVVGGLDRPYDRGWYVAPTVFADATNDMRIAREEIFGPVLTVIPYEDEADAVRIANDSDYGLSGSVWTGDAEHGMEIARRVRTGTYGVNTMHTLDPNTPFGGFKASGLGRELGPEGLSAYLEHKSIARLG</sequence>
<evidence type="ECO:0000256" key="6">
    <source>
        <dbReference type="RuleBase" id="RU003345"/>
    </source>
</evidence>
<dbReference type="InterPro" id="IPR016161">
    <property type="entry name" value="Ald_DH/histidinol_DH"/>
</dbReference>
<dbReference type="PANTHER" id="PTHR42804">
    <property type="entry name" value="ALDEHYDE DEHYDROGENASE"/>
    <property type="match status" value="1"/>
</dbReference>
<comment type="caution">
    <text evidence="8">The sequence shown here is derived from an EMBL/GenBank/DDBJ whole genome shotgun (WGS) entry which is preliminary data.</text>
</comment>